<dbReference type="EMBL" id="SLWR01000010">
    <property type="protein sequence ID" value="TCO44598.1"/>
    <property type="molecule type" value="Genomic_DNA"/>
</dbReference>
<comment type="caution">
    <text evidence="1">The sequence shown here is derived from an EMBL/GenBank/DDBJ whole genome shotgun (WGS) entry which is preliminary data.</text>
</comment>
<keyword evidence="1" id="KW-0223">Dioxygenase</keyword>
<proteinExistence type="predicted"/>
<evidence type="ECO:0000313" key="2">
    <source>
        <dbReference type="Proteomes" id="UP000295573"/>
    </source>
</evidence>
<dbReference type="AlphaFoldDB" id="A0A4R2IL34"/>
<keyword evidence="2" id="KW-1185">Reference proteome</keyword>
<protein>
    <submittedName>
        <fullName evidence="1">Phytanoyl-CoA dioxygenase PhyH</fullName>
    </submittedName>
</protein>
<dbReference type="Pfam" id="PF05721">
    <property type="entry name" value="PhyH"/>
    <property type="match status" value="1"/>
</dbReference>
<dbReference type="Proteomes" id="UP000295573">
    <property type="component" value="Unassembled WGS sequence"/>
</dbReference>
<reference evidence="1 2" key="1">
    <citation type="journal article" date="2015" name="Stand. Genomic Sci.">
        <title>Genomic Encyclopedia of Bacterial and Archaeal Type Strains, Phase III: the genomes of soil and plant-associated and newly described type strains.</title>
        <authorList>
            <person name="Whitman W.B."/>
            <person name="Woyke T."/>
            <person name="Klenk H.P."/>
            <person name="Zhou Y."/>
            <person name="Lilburn T.G."/>
            <person name="Beck B.J."/>
            <person name="De Vos P."/>
            <person name="Vandamme P."/>
            <person name="Eisen J.A."/>
            <person name="Garrity G."/>
            <person name="Hugenholtz P."/>
            <person name="Kyrpides N.C."/>
        </authorList>
    </citation>
    <scope>NUCLEOTIDE SEQUENCE [LARGE SCALE GENOMIC DNA]</scope>
    <source>
        <strain evidence="1 2">VKM Ac-2541</strain>
    </source>
</reference>
<dbReference type="InterPro" id="IPR008775">
    <property type="entry name" value="Phytyl_CoA_dOase-like"/>
</dbReference>
<evidence type="ECO:0000313" key="1">
    <source>
        <dbReference type="EMBL" id="TCO44598.1"/>
    </source>
</evidence>
<dbReference type="SUPFAM" id="SSF51197">
    <property type="entry name" value="Clavaminate synthase-like"/>
    <property type="match status" value="1"/>
</dbReference>
<gene>
    <name evidence="1" type="ORF">EV646_110313</name>
</gene>
<organism evidence="1 2">
    <name type="scientific">Kribbella antiqua</name>
    <dbReference type="NCBI Taxonomy" id="2512217"/>
    <lineage>
        <taxon>Bacteria</taxon>
        <taxon>Bacillati</taxon>
        <taxon>Actinomycetota</taxon>
        <taxon>Actinomycetes</taxon>
        <taxon>Propionibacteriales</taxon>
        <taxon>Kribbellaceae</taxon>
        <taxon>Kribbella</taxon>
    </lineage>
</organism>
<sequence length="263" mass="29551">MRMLSPAQREKFERTGLLHLPAAIPAADVNVMCDLIWEHVRAEHQIERTDPTTWVIEERLSGLQKVARRGEFERIGSPAVRSMLDGLLGQWTVPGKWGGLLVTFPRRETTPWDVPFTVWHNDFVPGSGLRAVQIFVLLNDIRPRGGATVVLTGSHHLVAKYADPSDDGPHPKRLRKALAAVDPWLRDLWDGDPGDDRVRRYMVDGAEIDDVKLRVVELTGSAGDVFFMHCDTFHSPAPNCRDQPRMMATNMIRRPLAGGQDRG</sequence>
<name>A0A4R2IL34_9ACTN</name>
<dbReference type="Gene3D" id="2.60.120.620">
    <property type="entry name" value="q2cbj1_9rhob like domain"/>
    <property type="match status" value="1"/>
</dbReference>
<dbReference type="GO" id="GO:0016706">
    <property type="term" value="F:2-oxoglutarate-dependent dioxygenase activity"/>
    <property type="evidence" value="ECO:0007669"/>
    <property type="project" value="UniProtKB-ARBA"/>
</dbReference>
<accession>A0A4R2IL34</accession>
<keyword evidence="1" id="KW-0560">Oxidoreductase</keyword>